<feature type="transmembrane region" description="Helical" evidence="2">
    <location>
        <begin position="87"/>
        <end position="106"/>
    </location>
</feature>
<keyword evidence="2" id="KW-0812">Transmembrane</keyword>
<comment type="caution">
    <text evidence="3">The sequence shown here is derived from an EMBL/GenBank/DDBJ whole genome shotgun (WGS) entry which is preliminary data.</text>
</comment>
<protein>
    <submittedName>
        <fullName evidence="3">Uncharacterized protein</fullName>
    </submittedName>
</protein>
<feature type="region of interest" description="Disordered" evidence="1">
    <location>
        <begin position="491"/>
        <end position="519"/>
    </location>
</feature>
<feature type="compositionally biased region" description="Polar residues" evidence="1">
    <location>
        <begin position="249"/>
        <end position="267"/>
    </location>
</feature>
<feature type="transmembrane region" description="Helical" evidence="2">
    <location>
        <begin position="152"/>
        <end position="172"/>
    </location>
</feature>
<feature type="transmembrane region" description="Helical" evidence="2">
    <location>
        <begin position="195"/>
        <end position="221"/>
    </location>
</feature>
<feature type="transmembrane region" description="Helical" evidence="2">
    <location>
        <begin position="112"/>
        <end position="132"/>
    </location>
</feature>
<keyword evidence="2" id="KW-0472">Membrane</keyword>
<keyword evidence="4" id="KW-1185">Reference proteome</keyword>
<accession>A0A395S7C4</accession>
<reference evidence="3 4" key="1">
    <citation type="journal article" date="2018" name="PLoS Pathog.">
        <title>Evolution of structural diversity of trichothecenes, a family of toxins produced by plant pathogenic and entomopathogenic fungi.</title>
        <authorList>
            <person name="Proctor R.H."/>
            <person name="McCormick S.P."/>
            <person name="Kim H.S."/>
            <person name="Cardoza R.E."/>
            <person name="Stanley A.M."/>
            <person name="Lindo L."/>
            <person name="Kelly A."/>
            <person name="Brown D.W."/>
            <person name="Lee T."/>
            <person name="Vaughan M.M."/>
            <person name="Alexander N.J."/>
            <person name="Busman M."/>
            <person name="Gutierrez S."/>
        </authorList>
    </citation>
    <scope>NUCLEOTIDE SEQUENCE [LARGE SCALE GENOMIC DNA]</scope>
    <source>
        <strain evidence="3 4">NRRL 20695</strain>
    </source>
</reference>
<gene>
    <name evidence="3" type="ORF">FLONG3_8185</name>
</gene>
<dbReference type="OrthoDB" id="5404940at2759"/>
<dbReference type="EMBL" id="PXOG01000195">
    <property type="protein sequence ID" value="RGP68313.1"/>
    <property type="molecule type" value="Genomic_DNA"/>
</dbReference>
<evidence type="ECO:0000313" key="4">
    <source>
        <dbReference type="Proteomes" id="UP000266234"/>
    </source>
</evidence>
<feature type="compositionally biased region" description="Polar residues" evidence="1">
    <location>
        <begin position="359"/>
        <end position="372"/>
    </location>
</feature>
<dbReference type="AlphaFoldDB" id="A0A395S7C4"/>
<evidence type="ECO:0000256" key="2">
    <source>
        <dbReference type="SAM" id="Phobius"/>
    </source>
</evidence>
<feature type="compositionally biased region" description="Low complexity" evidence="1">
    <location>
        <begin position="334"/>
        <end position="346"/>
    </location>
</feature>
<dbReference type="Proteomes" id="UP000266234">
    <property type="component" value="Unassembled WGS sequence"/>
</dbReference>
<evidence type="ECO:0000313" key="3">
    <source>
        <dbReference type="EMBL" id="RGP68313.1"/>
    </source>
</evidence>
<feature type="compositionally biased region" description="Polar residues" evidence="1">
    <location>
        <begin position="384"/>
        <end position="395"/>
    </location>
</feature>
<name>A0A395S7C4_9HYPO</name>
<sequence length="594" mass="66321">MPPSQAPFLYSAVHSDSRFPEPKFDPKAVTRASWTAPKPRKKQNGPLVSFNTHPDMHEVLTYRTNEYASMSPRSKSFIKWLRHGQSALRVLQLVAALGLLALMILIDKVPTIEGWILRITPGVVVVHCIYGIYHLSRDAAGRSPASSASYQLFSGVTDLGVVPLYAFGALSVRSKSEVWITRLSNQALMDTFKPVLFYTFVSAGGLHLISLAIAGWLGFMFRKISLMPPDMNPLESHLTARPKHKRNKSSVMTASTMDSDPQISSPRSARRESLVPQEGIHDGIEAPRVIPFSHTRNGSTTTVGTRDSRSRYPPSPQHQRPPTTPRRERRDSAASRATTRTSATRSVYYDAYSEIPLDEQTTSRPSSSYNRHNQPRPAKFTETWKPTDSLISRTNQRNREIEAAKTSAANRQNKSYEALAQRYIHDDSDSEYGDENNPSYDLGVDTEDLRPHPLRLNPPSEKRKSASPPRSKTPYFPFKFKDSLTDISSNARRVSGSRDIADEKPAFAPQNRQSSIQPESAFHARSYGELTNANSPVMVGNDSRKVSTGNDYNQHASTTYGRRNVSGKLAEEGRAAGNKFSFLDGRNPLAEKRF</sequence>
<keyword evidence="2" id="KW-1133">Transmembrane helix</keyword>
<feature type="compositionally biased region" description="Polar residues" evidence="1">
    <location>
        <begin position="294"/>
        <end position="305"/>
    </location>
</feature>
<proteinExistence type="predicted"/>
<feature type="region of interest" description="Disordered" evidence="1">
    <location>
        <begin position="235"/>
        <end position="478"/>
    </location>
</feature>
<dbReference type="STRING" id="694270.A0A395S7C4"/>
<evidence type="ECO:0000256" key="1">
    <source>
        <dbReference type="SAM" id="MobiDB-lite"/>
    </source>
</evidence>
<organism evidence="3 4">
    <name type="scientific">Fusarium longipes</name>
    <dbReference type="NCBI Taxonomy" id="694270"/>
    <lineage>
        <taxon>Eukaryota</taxon>
        <taxon>Fungi</taxon>
        <taxon>Dikarya</taxon>
        <taxon>Ascomycota</taxon>
        <taxon>Pezizomycotina</taxon>
        <taxon>Sordariomycetes</taxon>
        <taxon>Hypocreomycetidae</taxon>
        <taxon>Hypocreales</taxon>
        <taxon>Nectriaceae</taxon>
        <taxon>Fusarium</taxon>
    </lineage>
</organism>
<feature type="compositionally biased region" description="Basic and acidic residues" evidence="1">
    <location>
        <begin position="269"/>
        <end position="285"/>
    </location>
</feature>